<sequence length="424" mass="48081">MSGKNFCLFIPLLFTLCSTTNGDLTGHLQPLGSQVPPVGDVLTLTEIPSPQEFFDQFVKPGKPVVFKGAATKTPAYELWTDDYLSSKFGEVKFDVEEGKKENRSRELFNMPLGEFLKSYKEKDIYLVASVPKIMRDDIYLLKCLLCGGFTDELQDSVMWFSNGGTKSVLHYDAIDNINCLMSGTKELFMVHKKEHAHVLIDKPDGSFSKVDVDKVDLQKYPGLADVPWYKANMEAGDCLFIPYRWFHQVRSYGPRNLAINIWFAHKLEFNSTDCEESPYKDKQFAPLSEFEVTESLGPGLPLLLLDEMEQKPIDEEKFLEIIKNLWNSEKLMKGEGIEVLKEIFKEIDTNEDSLISPEEVTGSSLDEYEQELMELFPRDGDEDDGEGDEDDGEGDDDGGDDFKDEGDVEDDDDENADIGRHEDL</sequence>
<feature type="compositionally biased region" description="Acidic residues" evidence="1">
    <location>
        <begin position="380"/>
        <end position="416"/>
    </location>
</feature>
<dbReference type="Gene3D" id="2.60.120.650">
    <property type="entry name" value="Cupin"/>
    <property type="match status" value="1"/>
</dbReference>
<keyword evidence="2" id="KW-0732">Signal</keyword>
<dbReference type="InterPro" id="IPR011992">
    <property type="entry name" value="EF-hand-dom_pair"/>
</dbReference>
<reference evidence="3" key="1">
    <citation type="submission" date="2020-04" db="EMBL/GenBank/DDBJ databases">
        <authorList>
            <person name="Alioto T."/>
            <person name="Alioto T."/>
            <person name="Gomez Garrido J."/>
        </authorList>
    </citation>
    <scope>NUCLEOTIDE SEQUENCE</scope>
    <source>
        <strain evidence="3">A484AB</strain>
    </source>
</reference>
<dbReference type="InterPro" id="IPR002048">
    <property type="entry name" value="EF_hand_dom"/>
</dbReference>
<dbReference type="PANTHER" id="PTHR12461">
    <property type="entry name" value="HYPOXIA-INDUCIBLE FACTOR 1 ALPHA INHIBITOR-RELATED"/>
    <property type="match status" value="1"/>
</dbReference>
<dbReference type="SUPFAM" id="SSF51197">
    <property type="entry name" value="Clavaminate synthase-like"/>
    <property type="match status" value="1"/>
</dbReference>
<dbReference type="OrthoDB" id="415358at2759"/>
<dbReference type="AlphaFoldDB" id="A0A6S7FSX1"/>
<dbReference type="PROSITE" id="PS51184">
    <property type="entry name" value="JMJC"/>
    <property type="match status" value="1"/>
</dbReference>
<dbReference type="InterPro" id="IPR041667">
    <property type="entry name" value="Cupin_8"/>
</dbReference>
<accession>A0A6S7FSX1</accession>
<name>A0A6S7FSX1_PARCT</name>
<proteinExistence type="predicted"/>
<organism evidence="3 4">
    <name type="scientific">Paramuricea clavata</name>
    <name type="common">Red gorgonian</name>
    <name type="synonym">Violescent sea-whip</name>
    <dbReference type="NCBI Taxonomy" id="317549"/>
    <lineage>
        <taxon>Eukaryota</taxon>
        <taxon>Metazoa</taxon>
        <taxon>Cnidaria</taxon>
        <taxon>Anthozoa</taxon>
        <taxon>Octocorallia</taxon>
        <taxon>Malacalcyonacea</taxon>
        <taxon>Plexauridae</taxon>
        <taxon>Paramuricea</taxon>
    </lineage>
</organism>
<dbReference type="GO" id="GO:0005509">
    <property type="term" value="F:calcium ion binding"/>
    <property type="evidence" value="ECO:0007669"/>
    <property type="project" value="InterPro"/>
</dbReference>
<dbReference type="PANTHER" id="PTHR12461:SF42">
    <property type="entry name" value="JMJC DOMAIN-CONTAINING PROTEIN"/>
    <property type="match status" value="1"/>
</dbReference>
<keyword evidence="4" id="KW-1185">Reference proteome</keyword>
<dbReference type="SMART" id="SM00558">
    <property type="entry name" value="JmjC"/>
    <property type="match status" value="1"/>
</dbReference>
<protein>
    <submittedName>
        <fullName evidence="3">Lysine-specific demethylase 8-like</fullName>
    </submittedName>
</protein>
<feature type="signal peptide" evidence="2">
    <location>
        <begin position="1"/>
        <end position="22"/>
    </location>
</feature>
<dbReference type="Pfam" id="PF13621">
    <property type="entry name" value="Cupin_8"/>
    <property type="match status" value="1"/>
</dbReference>
<comment type="caution">
    <text evidence="3">The sequence shown here is derived from an EMBL/GenBank/DDBJ whole genome shotgun (WGS) entry which is preliminary data.</text>
</comment>
<feature type="region of interest" description="Disordered" evidence="1">
    <location>
        <begin position="354"/>
        <end position="424"/>
    </location>
</feature>
<gene>
    <name evidence="3" type="ORF">PACLA_8A040256</name>
</gene>
<dbReference type="FunFam" id="2.60.120.650:FF:000025">
    <property type="entry name" value="Lysine-specific demethylase 8"/>
    <property type="match status" value="1"/>
</dbReference>
<dbReference type="EMBL" id="CACRXK020000067">
    <property type="protein sequence ID" value="CAB3977740.1"/>
    <property type="molecule type" value="Genomic_DNA"/>
</dbReference>
<feature type="chain" id="PRO_5043579708" evidence="2">
    <location>
        <begin position="23"/>
        <end position="424"/>
    </location>
</feature>
<dbReference type="Gene3D" id="1.10.238.10">
    <property type="entry name" value="EF-hand"/>
    <property type="match status" value="1"/>
</dbReference>
<dbReference type="PROSITE" id="PS50222">
    <property type="entry name" value="EF_HAND_2"/>
    <property type="match status" value="1"/>
</dbReference>
<evidence type="ECO:0000313" key="4">
    <source>
        <dbReference type="Proteomes" id="UP001152795"/>
    </source>
</evidence>
<evidence type="ECO:0000256" key="2">
    <source>
        <dbReference type="SAM" id="SignalP"/>
    </source>
</evidence>
<dbReference type="Proteomes" id="UP001152795">
    <property type="component" value="Unassembled WGS sequence"/>
</dbReference>
<evidence type="ECO:0000256" key="1">
    <source>
        <dbReference type="SAM" id="MobiDB-lite"/>
    </source>
</evidence>
<dbReference type="InterPro" id="IPR003347">
    <property type="entry name" value="JmjC_dom"/>
</dbReference>
<dbReference type="SUPFAM" id="SSF47473">
    <property type="entry name" value="EF-hand"/>
    <property type="match status" value="1"/>
</dbReference>
<evidence type="ECO:0000313" key="3">
    <source>
        <dbReference type="EMBL" id="CAB3977740.1"/>
    </source>
</evidence>